<evidence type="ECO:0000313" key="1">
    <source>
        <dbReference type="EMBL" id="SNR58072.1"/>
    </source>
</evidence>
<dbReference type="GO" id="GO:0003677">
    <property type="term" value="F:DNA binding"/>
    <property type="evidence" value="ECO:0007669"/>
    <property type="project" value="InterPro"/>
</dbReference>
<organism evidence="1 2">
    <name type="scientific">Actinoplanes regularis</name>
    <dbReference type="NCBI Taxonomy" id="52697"/>
    <lineage>
        <taxon>Bacteria</taxon>
        <taxon>Bacillati</taxon>
        <taxon>Actinomycetota</taxon>
        <taxon>Actinomycetes</taxon>
        <taxon>Micromonosporales</taxon>
        <taxon>Micromonosporaceae</taxon>
        <taxon>Actinoplanes</taxon>
    </lineage>
</organism>
<dbReference type="CDD" id="cd00093">
    <property type="entry name" value="HTH_XRE"/>
    <property type="match status" value="1"/>
</dbReference>
<dbReference type="Proteomes" id="UP000198415">
    <property type="component" value="Unassembled WGS sequence"/>
</dbReference>
<dbReference type="Gene3D" id="1.10.260.40">
    <property type="entry name" value="lambda repressor-like DNA-binding domains"/>
    <property type="match status" value="1"/>
</dbReference>
<accession>A0A238XH95</accession>
<name>A0A238XH95_9ACTN</name>
<dbReference type="EMBL" id="FZNR01000003">
    <property type="protein sequence ID" value="SNR58072.1"/>
    <property type="molecule type" value="Genomic_DNA"/>
</dbReference>
<proteinExistence type="predicted"/>
<keyword evidence="2" id="KW-1185">Reference proteome</keyword>
<dbReference type="OrthoDB" id="8438314at2"/>
<evidence type="ECO:0000313" key="2">
    <source>
        <dbReference type="Proteomes" id="UP000198415"/>
    </source>
</evidence>
<reference evidence="1 2" key="1">
    <citation type="submission" date="2017-06" db="EMBL/GenBank/DDBJ databases">
        <authorList>
            <person name="Kim H.J."/>
            <person name="Triplett B.A."/>
        </authorList>
    </citation>
    <scope>NUCLEOTIDE SEQUENCE [LARGE SCALE GENOMIC DNA]</scope>
    <source>
        <strain evidence="1 2">DSM 43151</strain>
    </source>
</reference>
<dbReference type="InterPro" id="IPR001387">
    <property type="entry name" value="Cro/C1-type_HTH"/>
</dbReference>
<dbReference type="InterPro" id="IPR010982">
    <property type="entry name" value="Lambda_DNA-bd_dom_sf"/>
</dbReference>
<dbReference type="AlphaFoldDB" id="A0A238XH95"/>
<sequence length="239" mass="26708">MLAAQGVSPETLAAACEVDPKTVGRWLNGRRPHPRHQLSAARRLRVAPTFLWPDTRESPEATRRADKELVAVYEDRASVPRETWLTLLREARSRIDVLVLAGTFFAQSNPAVAEMLSERAACGVQVRLCFGNPAGRAVAVRGQEEGIGDTLAAKIKASLTYYRPIVNVDRCSIRLHDTTLYSSLFRYDDNLLVNPHIYGQPASANPTLHLRESGVGGWFEKYLRSFEEIWAEAQPWVPN</sequence>
<gene>
    <name evidence="1" type="ORF">SAMN06264365_103437</name>
</gene>
<protein>
    <recommendedName>
        <fullName evidence="3">HTH cro/C1-type domain-containing protein</fullName>
    </recommendedName>
</protein>
<evidence type="ECO:0008006" key="3">
    <source>
        <dbReference type="Google" id="ProtNLM"/>
    </source>
</evidence>